<keyword evidence="5" id="KW-1185">Reference proteome</keyword>
<protein>
    <submittedName>
        <fullName evidence="4">Cytochrome c554 and c-prime</fullName>
    </submittedName>
</protein>
<name>A0A1I4V3V7_9GAMM</name>
<reference evidence="4 5" key="1">
    <citation type="submission" date="2016-10" db="EMBL/GenBank/DDBJ databases">
        <authorList>
            <person name="de Groot N.N."/>
        </authorList>
    </citation>
    <scope>NUCLEOTIDE SEQUENCE [LARGE SCALE GENOMIC DNA]</scope>
    <source>
        <strain evidence="4 5">CGMCC 1.7659</strain>
    </source>
</reference>
<dbReference type="AlphaFoldDB" id="A0A1I4V3V7"/>
<dbReference type="GO" id="GO:0016491">
    <property type="term" value="F:oxidoreductase activity"/>
    <property type="evidence" value="ECO:0007669"/>
    <property type="project" value="TreeGrafter"/>
</dbReference>
<proteinExistence type="predicted"/>
<accession>A0A1I4V3V7</accession>
<evidence type="ECO:0000256" key="1">
    <source>
        <dbReference type="ARBA" id="ARBA00022729"/>
    </source>
</evidence>
<keyword evidence="1 2" id="KW-0732">Signal</keyword>
<dbReference type="Proteomes" id="UP000198575">
    <property type="component" value="Unassembled WGS sequence"/>
</dbReference>
<feature type="domain" description="Cytochrome c-552/4" evidence="3">
    <location>
        <begin position="61"/>
        <end position="133"/>
    </location>
</feature>
<feature type="chain" id="PRO_5011459121" evidence="2">
    <location>
        <begin position="24"/>
        <end position="441"/>
    </location>
</feature>
<gene>
    <name evidence="4" type="ORF">SAMN05216289_10188</name>
</gene>
<evidence type="ECO:0000259" key="3">
    <source>
        <dbReference type="Pfam" id="PF13435"/>
    </source>
</evidence>
<dbReference type="InterPro" id="IPR023155">
    <property type="entry name" value="Cyt_c-552/4"/>
</dbReference>
<dbReference type="InterPro" id="IPR051829">
    <property type="entry name" value="Multiheme_Cytochr_ET"/>
</dbReference>
<dbReference type="SUPFAM" id="SSF48695">
    <property type="entry name" value="Multiheme cytochromes"/>
    <property type="match status" value="1"/>
</dbReference>
<evidence type="ECO:0000313" key="4">
    <source>
        <dbReference type="EMBL" id="SFM95803.1"/>
    </source>
</evidence>
<feature type="signal peptide" evidence="2">
    <location>
        <begin position="1"/>
        <end position="23"/>
    </location>
</feature>
<dbReference type="RefSeq" id="WP_092403919.1">
    <property type="nucleotide sequence ID" value="NZ_FOVF01000001.1"/>
</dbReference>
<dbReference type="PANTHER" id="PTHR35038:SF6">
    <property type="entry name" value="SURFACE LOCALIZED DECAHEME CYTOCHROME C LIPOPROTEIN"/>
    <property type="match status" value="1"/>
</dbReference>
<dbReference type="PANTHER" id="PTHR35038">
    <property type="entry name" value="DISSIMILATORY SULFITE REDUCTASE SIRA"/>
    <property type="match status" value="1"/>
</dbReference>
<dbReference type="Gene3D" id="1.10.1130.10">
    <property type="entry name" value="Flavocytochrome C3, Chain A"/>
    <property type="match status" value="1"/>
</dbReference>
<evidence type="ECO:0000256" key="2">
    <source>
        <dbReference type="SAM" id="SignalP"/>
    </source>
</evidence>
<dbReference type="STRING" id="578942.SAMN05216289_10188"/>
<dbReference type="InterPro" id="IPR036280">
    <property type="entry name" value="Multihaem_cyt_sf"/>
</dbReference>
<evidence type="ECO:0000313" key="5">
    <source>
        <dbReference type="Proteomes" id="UP000198575"/>
    </source>
</evidence>
<dbReference type="Pfam" id="PF13435">
    <property type="entry name" value="Cytochrome_C554"/>
    <property type="match status" value="1"/>
</dbReference>
<dbReference type="EMBL" id="FOVF01000001">
    <property type="protein sequence ID" value="SFM95803.1"/>
    <property type="molecule type" value="Genomic_DNA"/>
</dbReference>
<organism evidence="4 5">
    <name type="scientific">Dokdonella immobilis</name>
    <dbReference type="NCBI Taxonomy" id="578942"/>
    <lineage>
        <taxon>Bacteria</taxon>
        <taxon>Pseudomonadati</taxon>
        <taxon>Pseudomonadota</taxon>
        <taxon>Gammaproteobacteria</taxon>
        <taxon>Lysobacterales</taxon>
        <taxon>Rhodanobacteraceae</taxon>
        <taxon>Dokdonella</taxon>
    </lineage>
</organism>
<sequence>MKRCGSALLVMLLLASSPIVATAAPSAVSTIESHKHLGVASCSNSVCHGASQPFRDSNVQQNEFAIWQEFDPHAKAWQSLQSDASKSIARNLGIGDPTAAKVCLDCHADSIAADKRGDRFQVSDGVGCESCHGGSELWLNAHADRSVSHDENVKNGLYPTDQPVARARLCLSCHMGTSDRMITHRIMGAGHPRLSFELDTFTWLHPHYKIGEAWTKRKGEWNGVRDWAVGQGVAAENLLDLVVDEKAGWKGIFPELVLFDCHACHRLMSGRKWGPRQGTGLGPGVVRLNDANLVMFRHVLAPVDKAAAARLLEQTRALHKATTQSRDATFAAARRLRATIEELLPTVAAFNYGPDSLDAILASIEADAKRGEYRDYASAEQVAMAAQSVVVAFENDGKVDGDKATMLRSRLDALYATIKDENSWSVQNFNNALAALRAAAP</sequence>
<dbReference type="OrthoDB" id="9814800at2"/>